<evidence type="ECO:0008006" key="4">
    <source>
        <dbReference type="Google" id="ProtNLM"/>
    </source>
</evidence>
<dbReference type="EMBL" id="AUXZ01000013">
    <property type="protein sequence ID" value="KZN55527.1"/>
    <property type="molecule type" value="Genomic_DNA"/>
</dbReference>
<dbReference type="OrthoDB" id="6313992at2"/>
<reference evidence="2 3" key="1">
    <citation type="submission" date="2013-07" db="EMBL/GenBank/DDBJ databases">
        <title>Comparative Genomic and Metabolomic Analysis of Twelve Strains of Pseudoalteromonas luteoviolacea.</title>
        <authorList>
            <person name="Vynne N.G."/>
            <person name="Mansson M."/>
            <person name="Gram L."/>
        </authorList>
    </citation>
    <scope>NUCLEOTIDE SEQUENCE [LARGE SCALE GENOMIC DNA]</scope>
    <source>
        <strain evidence="2 3">H33</strain>
    </source>
</reference>
<evidence type="ECO:0000313" key="2">
    <source>
        <dbReference type="EMBL" id="KZN55527.1"/>
    </source>
</evidence>
<feature type="chain" id="PRO_5007830136" description="DUF3316 domain-containing protein" evidence="1">
    <location>
        <begin position="22"/>
        <end position="121"/>
    </location>
</feature>
<feature type="signal peptide" evidence="1">
    <location>
        <begin position="1"/>
        <end position="21"/>
    </location>
</feature>
<accession>A0A161YB78</accession>
<dbReference type="RefSeq" id="WP_063360102.1">
    <property type="nucleotide sequence ID" value="NZ_AUXZ01000013.1"/>
</dbReference>
<evidence type="ECO:0000313" key="3">
    <source>
        <dbReference type="Proteomes" id="UP000076503"/>
    </source>
</evidence>
<evidence type="ECO:0000256" key="1">
    <source>
        <dbReference type="SAM" id="SignalP"/>
    </source>
</evidence>
<dbReference type="AlphaFoldDB" id="A0A161YB78"/>
<proteinExistence type="predicted"/>
<comment type="caution">
    <text evidence="2">The sequence shown here is derived from an EMBL/GenBank/DDBJ whole genome shotgun (WGS) entry which is preliminary data.</text>
</comment>
<gene>
    <name evidence="2" type="ORF">N476_07295</name>
</gene>
<sequence length="121" mass="13978">MVISNIKYVTLGCLVSSSVLAAPVFSDFSDKIDIPSVKPVTVENQTQRQFSNYLSDIKVQKHETSIGAMYSALTPDEQIKYKYQKGILREAVKFESFHEYTYKVKVSVNRVEQQTHYIFWE</sequence>
<dbReference type="PATRIC" id="fig|1365251.3.peg.328"/>
<dbReference type="Proteomes" id="UP000076503">
    <property type="component" value="Unassembled WGS sequence"/>
</dbReference>
<organism evidence="2 3">
    <name type="scientific">Pseudoalteromonas luteoviolacea H33</name>
    <dbReference type="NCBI Taxonomy" id="1365251"/>
    <lineage>
        <taxon>Bacteria</taxon>
        <taxon>Pseudomonadati</taxon>
        <taxon>Pseudomonadota</taxon>
        <taxon>Gammaproteobacteria</taxon>
        <taxon>Alteromonadales</taxon>
        <taxon>Pseudoalteromonadaceae</taxon>
        <taxon>Pseudoalteromonas</taxon>
    </lineage>
</organism>
<name>A0A161YB78_9GAMM</name>
<keyword evidence="1" id="KW-0732">Signal</keyword>
<protein>
    <recommendedName>
        <fullName evidence="4">DUF3316 domain-containing protein</fullName>
    </recommendedName>
</protein>